<keyword evidence="14" id="KW-1185">Reference proteome</keyword>
<evidence type="ECO:0000256" key="8">
    <source>
        <dbReference type="ARBA" id="ARBA00023054"/>
    </source>
</evidence>
<dbReference type="GO" id="GO:0006281">
    <property type="term" value="P:DNA repair"/>
    <property type="evidence" value="ECO:0007669"/>
    <property type="project" value="UniProtKB-KW"/>
</dbReference>
<dbReference type="Gene3D" id="3.40.50.300">
    <property type="entry name" value="P-loop containing nucleotide triphosphate hydrolases"/>
    <property type="match status" value="1"/>
</dbReference>
<evidence type="ECO:0000256" key="4">
    <source>
        <dbReference type="ARBA" id="ARBA00022454"/>
    </source>
</evidence>
<keyword evidence="7" id="KW-0067">ATP-binding</keyword>
<evidence type="ECO:0000256" key="10">
    <source>
        <dbReference type="ARBA" id="ARBA00023204"/>
    </source>
</evidence>
<feature type="region of interest" description="Disordered" evidence="12">
    <location>
        <begin position="167"/>
        <end position="199"/>
    </location>
</feature>
<feature type="region of interest" description="Disordered" evidence="12">
    <location>
        <begin position="83"/>
        <end position="150"/>
    </location>
</feature>
<feature type="compositionally biased region" description="Low complexity" evidence="12">
    <location>
        <begin position="215"/>
        <end position="229"/>
    </location>
</feature>
<evidence type="ECO:0000313" key="14">
    <source>
        <dbReference type="Proteomes" id="UP001516023"/>
    </source>
</evidence>
<evidence type="ECO:0000256" key="2">
    <source>
        <dbReference type="ARBA" id="ARBA00004286"/>
    </source>
</evidence>
<evidence type="ECO:0000256" key="9">
    <source>
        <dbReference type="ARBA" id="ARBA00023172"/>
    </source>
</evidence>
<dbReference type="SUPFAM" id="SSF53335">
    <property type="entry name" value="S-adenosyl-L-methionine-dependent methyltransferases"/>
    <property type="match status" value="1"/>
</dbReference>
<dbReference type="PANTHER" id="PTHR19306">
    <property type="entry name" value="STRUCTURAL MAINTENANCE OF CHROMOSOMES 5,6 SMC5, SMC6"/>
    <property type="match status" value="1"/>
</dbReference>
<dbReference type="PANTHER" id="PTHR19306:SF6">
    <property type="entry name" value="STRUCTURAL MAINTENANCE OF CHROMOSOMES PROTEIN 6"/>
    <property type="match status" value="1"/>
</dbReference>
<reference evidence="13 14" key="1">
    <citation type="journal article" date="2020" name="G3 (Bethesda)">
        <title>Improved Reference Genome for Cyclotella cryptica CCMP332, a Model for Cell Wall Morphogenesis, Salinity Adaptation, and Lipid Production in Diatoms (Bacillariophyta).</title>
        <authorList>
            <person name="Roberts W.R."/>
            <person name="Downey K.M."/>
            <person name="Ruck E.C."/>
            <person name="Traller J.C."/>
            <person name="Alverson A.J."/>
        </authorList>
    </citation>
    <scope>NUCLEOTIDE SEQUENCE [LARGE SCALE GENOMIC DNA]</scope>
    <source>
        <strain evidence="13 14">CCMP332</strain>
    </source>
</reference>
<feature type="region of interest" description="Disordered" evidence="12">
    <location>
        <begin position="213"/>
        <end position="249"/>
    </location>
</feature>
<keyword evidence="5" id="KW-0547">Nucleotide-binding</keyword>
<keyword evidence="4" id="KW-0158">Chromosome</keyword>
<feature type="compositionally biased region" description="Low complexity" evidence="12">
    <location>
        <begin position="132"/>
        <end position="142"/>
    </location>
</feature>
<name>A0ABD3PXY0_9STRA</name>
<evidence type="ECO:0000256" key="12">
    <source>
        <dbReference type="SAM" id="MobiDB-lite"/>
    </source>
</evidence>
<protein>
    <recommendedName>
        <fullName evidence="15">Histone H3-K79 methyltransferase</fullName>
    </recommendedName>
</protein>
<comment type="caution">
    <text evidence="13">The sequence shown here is derived from an EMBL/GenBank/DDBJ whole genome shotgun (WGS) entry which is preliminary data.</text>
</comment>
<comment type="subcellular location">
    <subcellularLocation>
        <location evidence="2">Chromosome</location>
    </subcellularLocation>
    <subcellularLocation>
        <location evidence="1">Nucleus</location>
    </subcellularLocation>
</comment>
<feature type="compositionally biased region" description="Pro residues" evidence="12">
    <location>
        <begin position="100"/>
        <end position="111"/>
    </location>
</feature>
<keyword evidence="6" id="KW-0227">DNA damage</keyword>
<dbReference type="InterPro" id="IPR027417">
    <property type="entry name" value="P-loop_NTPase"/>
</dbReference>
<dbReference type="GO" id="GO:0005634">
    <property type="term" value="C:nucleus"/>
    <property type="evidence" value="ECO:0007669"/>
    <property type="project" value="UniProtKB-SubCell"/>
</dbReference>
<dbReference type="GO" id="GO:0005694">
    <property type="term" value="C:chromosome"/>
    <property type="evidence" value="ECO:0007669"/>
    <property type="project" value="UniProtKB-SubCell"/>
</dbReference>
<evidence type="ECO:0000256" key="6">
    <source>
        <dbReference type="ARBA" id="ARBA00022763"/>
    </source>
</evidence>
<evidence type="ECO:0000256" key="7">
    <source>
        <dbReference type="ARBA" id="ARBA00022840"/>
    </source>
</evidence>
<evidence type="ECO:0000256" key="11">
    <source>
        <dbReference type="ARBA" id="ARBA00023242"/>
    </source>
</evidence>
<dbReference type="InterPro" id="IPR029063">
    <property type="entry name" value="SAM-dependent_MTases_sf"/>
</dbReference>
<organism evidence="13 14">
    <name type="scientific">Cyclotella cryptica</name>
    <dbReference type="NCBI Taxonomy" id="29204"/>
    <lineage>
        <taxon>Eukaryota</taxon>
        <taxon>Sar</taxon>
        <taxon>Stramenopiles</taxon>
        <taxon>Ochrophyta</taxon>
        <taxon>Bacillariophyta</taxon>
        <taxon>Coscinodiscophyceae</taxon>
        <taxon>Thalassiosirophycidae</taxon>
        <taxon>Stephanodiscales</taxon>
        <taxon>Stephanodiscaceae</taxon>
        <taxon>Cyclotella</taxon>
    </lineage>
</organism>
<evidence type="ECO:0000313" key="13">
    <source>
        <dbReference type="EMBL" id="KAL3792592.1"/>
    </source>
</evidence>
<keyword evidence="8" id="KW-0175">Coiled coil</keyword>
<sequence>MKGTSALTIEHNTTLTISISIPSVCRNLHHEVLLPSHEPCHKNRRCNPLRSAGCPRTHGRTPTDPTTRHTYFLSSASFVHPPETFDMSSDAPRRGKFLSPPQPSPSKPPNKPAATIKPATSRRKALGKTLISPSSTHSTSTSGGAHRSDADRDSLANLRIAVHQAKEAAATQLESTGDARDMVGTSPPGIKRKHESPEEDLLQINNSRLLSMVPSTSKSSFNSTKSAAAPTSRTPRGAPWTAPTHKERSITELDPAVAREKYLGAKQDLDSNMEQIIAIDQATAALEIDLRERKKRWRQFRSHIAQMTNLSFDEFLGKKGSSGVIEFDHDHGRLNLIVQKDQNDRGSQTEDVKALSGGERSFTTLALLLAIGESLETHTIPLCKNLRQEVLLAMNLAIRIAAAILSVPPDVLAPMVPMMAPPPRNTLELQLREEIDSALSGSCCSASSDATPLFVLSESETSFVNCKSGLPASEKDLFAVGGDEAAPSTYGEITMLGARQLFYHMGLSTPNRRTIHDGNSKLQFFDLGSGGGRLVLQSHLELPSVCRSVGIELSPTRHEIAMRRLNELVLGGTIERIRALAHKSWGWEIGGCSSAVLDLYEGDLFELDITKATHMYLSSLCFSESMLERVVDKIETEGFSLQIVASLRLLPLRKSGDNSEKKDERDKSRVVRLGENPLMEFIEMTWTRGDGCPVYFYSVKQR</sequence>
<dbReference type="AlphaFoldDB" id="A0ABD3PXY0"/>
<comment type="similarity">
    <text evidence="3">Belongs to the SMC family. SMC6 subfamily.</text>
</comment>
<keyword evidence="11" id="KW-0539">Nucleus</keyword>
<proteinExistence type="inferred from homology"/>
<evidence type="ECO:0000256" key="1">
    <source>
        <dbReference type="ARBA" id="ARBA00004123"/>
    </source>
</evidence>
<dbReference type="EMBL" id="JABMIG020000100">
    <property type="protein sequence ID" value="KAL3792592.1"/>
    <property type="molecule type" value="Genomic_DNA"/>
</dbReference>
<keyword evidence="10" id="KW-0234">DNA repair</keyword>
<keyword evidence="9" id="KW-0233">DNA recombination</keyword>
<dbReference type="Proteomes" id="UP001516023">
    <property type="component" value="Unassembled WGS sequence"/>
</dbReference>
<evidence type="ECO:0000256" key="3">
    <source>
        <dbReference type="ARBA" id="ARBA00006793"/>
    </source>
</evidence>
<evidence type="ECO:0008006" key="15">
    <source>
        <dbReference type="Google" id="ProtNLM"/>
    </source>
</evidence>
<evidence type="ECO:0000256" key="5">
    <source>
        <dbReference type="ARBA" id="ARBA00022741"/>
    </source>
</evidence>
<dbReference type="GO" id="GO:0005524">
    <property type="term" value="F:ATP binding"/>
    <property type="evidence" value="ECO:0007669"/>
    <property type="project" value="UniProtKB-KW"/>
</dbReference>
<gene>
    <name evidence="13" type="ORF">HJC23_005562</name>
</gene>
<dbReference type="Gene3D" id="3.40.50.150">
    <property type="entry name" value="Vaccinia Virus protein VP39"/>
    <property type="match status" value="1"/>
</dbReference>
<accession>A0ABD3PXY0</accession>
<dbReference type="GO" id="GO:0006310">
    <property type="term" value="P:DNA recombination"/>
    <property type="evidence" value="ECO:0007669"/>
    <property type="project" value="UniProtKB-KW"/>
</dbReference>